<feature type="transmembrane region" description="Helical" evidence="8">
    <location>
        <begin position="204"/>
        <end position="225"/>
    </location>
</feature>
<feature type="domain" description="Mechanosensitive ion channel MscS" evidence="9">
    <location>
        <begin position="329"/>
        <end position="395"/>
    </location>
</feature>
<keyword evidence="6 8" id="KW-0472">Membrane</keyword>
<dbReference type="EMBL" id="SPDV01000085">
    <property type="protein sequence ID" value="TFI56417.1"/>
    <property type="molecule type" value="Genomic_DNA"/>
</dbReference>
<dbReference type="PROSITE" id="PS01246">
    <property type="entry name" value="UPF0003"/>
    <property type="match status" value="1"/>
</dbReference>
<evidence type="ECO:0000256" key="6">
    <source>
        <dbReference type="ARBA" id="ARBA00023136"/>
    </source>
</evidence>
<dbReference type="InterPro" id="IPR023408">
    <property type="entry name" value="MscS_beta-dom_sf"/>
</dbReference>
<evidence type="ECO:0000256" key="5">
    <source>
        <dbReference type="ARBA" id="ARBA00022989"/>
    </source>
</evidence>
<evidence type="ECO:0000313" key="12">
    <source>
        <dbReference type="EMBL" id="TFI56417.1"/>
    </source>
</evidence>
<accession>A0A4Y8ZLU3</accession>
<dbReference type="OrthoDB" id="9809206at2"/>
<dbReference type="InterPro" id="IPR010920">
    <property type="entry name" value="LSM_dom_sf"/>
</dbReference>
<dbReference type="InterPro" id="IPR006685">
    <property type="entry name" value="MscS_channel_2nd"/>
</dbReference>
<dbReference type="SUPFAM" id="SSF82861">
    <property type="entry name" value="Mechanosensitive channel protein MscS (YggB), transmembrane region"/>
    <property type="match status" value="1"/>
</dbReference>
<protein>
    <submittedName>
        <fullName evidence="12">Mechanosensitive ion channel family protein</fullName>
    </submittedName>
</protein>
<sequence length="515" mass="54744">MTTNQTEAAPADPFGRSTPAGSVAGFVDAISARDYAVAAAYLDLRSIPARKRGRLGPAAAQRLQQALDEAGRFYPRARISRARDGDLLDGLPPEQERVGTIEQERREVPILLERREVDGQGRWLVSGETLAAAAAAESSRSPAPAERWLPSAFTDAEVWGAPASHWLTLLAATTAIVAALWLLIRLAVAASCRLVKRAGRSRQFLRAVSTPAALLGAVLVGRTLGPLVGASIVARQGMSWLLEITGWAACGWVALRVVDGLGESALRRLSHKGRLNATSIVQFAVRIAKAALAVATFMAILDALGFDVTAAVAALGIGGIALALGAQKTVENLLASLSILSDRPFRIGETCRFGTLVGTVEEIGMRSSRIRTLDGTLLTIPNSILSNAEIENYTRRSKALFKPVFHVATASPPAEIERLLRAMRDALSGDPRIEGEAARVRLLTPTADRLPIEVFATIRTHDFDAFLAIQEELMLKLLRIVHAGSLRLAPPEIAVAPGAAAPAPIEDPADRGGAP</sequence>
<evidence type="ECO:0000259" key="9">
    <source>
        <dbReference type="Pfam" id="PF00924"/>
    </source>
</evidence>
<feature type="transmembrane region" description="Helical" evidence="8">
    <location>
        <begin position="279"/>
        <end position="300"/>
    </location>
</feature>
<comment type="caution">
    <text evidence="12">The sequence shown here is derived from an EMBL/GenBank/DDBJ whole genome shotgun (WGS) entry which is preliminary data.</text>
</comment>
<dbReference type="PANTHER" id="PTHR30566:SF5">
    <property type="entry name" value="MECHANOSENSITIVE ION CHANNEL PROTEIN 1, MITOCHONDRIAL-RELATED"/>
    <property type="match status" value="1"/>
</dbReference>
<organism evidence="12 13">
    <name type="scientific">Sphingomonas parva</name>
    <dbReference type="NCBI Taxonomy" id="2555898"/>
    <lineage>
        <taxon>Bacteria</taxon>
        <taxon>Pseudomonadati</taxon>
        <taxon>Pseudomonadota</taxon>
        <taxon>Alphaproteobacteria</taxon>
        <taxon>Sphingomonadales</taxon>
        <taxon>Sphingomonadaceae</taxon>
        <taxon>Sphingomonas</taxon>
    </lineage>
</organism>
<evidence type="ECO:0000259" key="11">
    <source>
        <dbReference type="Pfam" id="PF21088"/>
    </source>
</evidence>
<dbReference type="InterPro" id="IPR006686">
    <property type="entry name" value="MscS_channel_CS"/>
</dbReference>
<dbReference type="PANTHER" id="PTHR30566">
    <property type="entry name" value="YNAI-RELATED MECHANOSENSITIVE ION CHANNEL"/>
    <property type="match status" value="1"/>
</dbReference>
<name>A0A4Y8ZLU3_9SPHN</name>
<keyword evidence="3" id="KW-1003">Cell membrane</keyword>
<evidence type="ECO:0000256" key="3">
    <source>
        <dbReference type="ARBA" id="ARBA00022475"/>
    </source>
</evidence>
<dbReference type="GO" id="GO:0008381">
    <property type="term" value="F:mechanosensitive monoatomic ion channel activity"/>
    <property type="evidence" value="ECO:0007669"/>
    <property type="project" value="UniProtKB-ARBA"/>
</dbReference>
<feature type="transmembrane region" description="Helical" evidence="8">
    <location>
        <begin position="166"/>
        <end position="184"/>
    </location>
</feature>
<comment type="subcellular location">
    <subcellularLocation>
        <location evidence="1">Cell membrane</location>
        <topology evidence="1">Multi-pass membrane protein</topology>
    </subcellularLocation>
</comment>
<keyword evidence="5 8" id="KW-1133">Transmembrane helix</keyword>
<keyword evidence="13" id="KW-1185">Reference proteome</keyword>
<dbReference type="AlphaFoldDB" id="A0A4Y8ZLU3"/>
<dbReference type="Pfam" id="PF00924">
    <property type="entry name" value="MS_channel_2nd"/>
    <property type="match status" value="1"/>
</dbReference>
<evidence type="ECO:0000259" key="10">
    <source>
        <dbReference type="Pfam" id="PF21082"/>
    </source>
</evidence>
<dbReference type="Gene3D" id="1.10.287.1260">
    <property type="match status" value="1"/>
</dbReference>
<dbReference type="Proteomes" id="UP000298213">
    <property type="component" value="Unassembled WGS sequence"/>
</dbReference>
<dbReference type="InterPro" id="IPR049278">
    <property type="entry name" value="MS_channel_C"/>
</dbReference>
<dbReference type="SUPFAM" id="SSF50182">
    <property type="entry name" value="Sm-like ribonucleoproteins"/>
    <property type="match status" value="1"/>
</dbReference>
<dbReference type="RefSeq" id="WP_135090526.1">
    <property type="nucleotide sequence ID" value="NZ_SPDV01000085.1"/>
</dbReference>
<feature type="domain" description="Mechanosensitive ion channel MscS C-terminal" evidence="10">
    <location>
        <begin position="404"/>
        <end position="482"/>
    </location>
</feature>
<reference evidence="12 13" key="1">
    <citation type="submission" date="2019-03" db="EMBL/GenBank/DDBJ databases">
        <title>Genome sequence of Sphingomonas sp. 17J27-24.</title>
        <authorList>
            <person name="Kim M."/>
            <person name="Maeng S."/>
            <person name="Sathiyaraj S."/>
        </authorList>
    </citation>
    <scope>NUCLEOTIDE SEQUENCE [LARGE SCALE GENOMIC DNA]</scope>
    <source>
        <strain evidence="12 13">17J27-24</strain>
    </source>
</reference>
<evidence type="ECO:0000256" key="4">
    <source>
        <dbReference type="ARBA" id="ARBA00022692"/>
    </source>
</evidence>
<evidence type="ECO:0000256" key="8">
    <source>
        <dbReference type="SAM" id="Phobius"/>
    </source>
</evidence>
<evidence type="ECO:0000256" key="2">
    <source>
        <dbReference type="ARBA" id="ARBA00008017"/>
    </source>
</evidence>
<evidence type="ECO:0000256" key="7">
    <source>
        <dbReference type="SAM" id="MobiDB-lite"/>
    </source>
</evidence>
<feature type="domain" description="Mechanosensitive ion channel transmembrane helices 2/3" evidence="11">
    <location>
        <begin position="289"/>
        <end position="327"/>
    </location>
</feature>
<evidence type="ECO:0000313" key="13">
    <source>
        <dbReference type="Proteomes" id="UP000298213"/>
    </source>
</evidence>
<keyword evidence="4 8" id="KW-0812">Transmembrane</keyword>
<dbReference type="Pfam" id="PF21088">
    <property type="entry name" value="MS_channel_1st"/>
    <property type="match status" value="1"/>
</dbReference>
<dbReference type="InterPro" id="IPR049142">
    <property type="entry name" value="MS_channel_1st"/>
</dbReference>
<dbReference type="Pfam" id="PF21082">
    <property type="entry name" value="MS_channel_3rd"/>
    <property type="match status" value="1"/>
</dbReference>
<proteinExistence type="inferred from homology"/>
<evidence type="ECO:0000256" key="1">
    <source>
        <dbReference type="ARBA" id="ARBA00004651"/>
    </source>
</evidence>
<feature type="transmembrane region" description="Helical" evidence="8">
    <location>
        <begin position="237"/>
        <end position="258"/>
    </location>
</feature>
<comment type="similarity">
    <text evidence="2">Belongs to the MscS (TC 1.A.23) family.</text>
</comment>
<feature type="region of interest" description="Disordered" evidence="7">
    <location>
        <begin position="1"/>
        <end position="20"/>
    </location>
</feature>
<feature type="transmembrane region" description="Helical" evidence="8">
    <location>
        <begin position="306"/>
        <end position="326"/>
    </location>
</feature>
<gene>
    <name evidence="12" type="ORF">E2493_20330</name>
</gene>
<dbReference type="GO" id="GO:0005886">
    <property type="term" value="C:plasma membrane"/>
    <property type="evidence" value="ECO:0007669"/>
    <property type="project" value="UniProtKB-SubCell"/>
</dbReference>
<dbReference type="Gene3D" id="2.30.30.60">
    <property type="match status" value="1"/>
</dbReference>
<dbReference type="InterPro" id="IPR011014">
    <property type="entry name" value="MscS_channel_TM-2"/>
</dbReference>